<dbReference type="EMBL" id="CP003620">
    <property type="protein sequence ID" value="AFZ15082.1"/>
    <property type="molecule type" value="Genomic_DNA"/>
</dbReference>
<dbReference type="KEGG" id="cep:Cri9333_4296"/>
<dbReference type="HOGENOM" id="CLU_073290_2_0_3"/>
<evidence type="ECO:0000259" key="1">
    <source>
        <dbReference type="Pfam" id="PF07475"/>
    </source>
</evidence>
<dbReference type="GO" id="GO:0005524">
    <property type="term" value="F:ATP binding"/>
    <property type="evidence" value="ECO:0007669"/>
    <property type="project" value="InterPro"/>
</dbReference>
<dbReference type="Gene3D" id="3.40.50.300">
    <property type="entry name" value="P-loop containing nucleotide triphosphate hydrolases"/>
    <property type="match status" value="1"/>
</dbReference>
<evidence type="ECO:0000313" key="2">
    <source>
        <dbReference type="EMBL" id="AFZ15082.1"/>
    </source>
</evidence>
<keyword evidence="2" id="KW-0418">Kinase</keyword>
<keyword evidence="3" id="KW-1185">Reference proteome</keyword>
<evidence type="ECO:0000313" key="3">
    <source>
        <dbReference type="Proteomes" id="UP000010472"/>
    </source>
</evidence>
<dbReference type="InterPro" id="IPR011104">
    <property type="entry name" value="Hpr_kin/Pase_C"/>
</dbReference>
<dbReference type="GO" id="GO:0006109">
    <property type="term" value="P:regulation of carbohydrate metabolic process"/>
    <property type="evidence" value="ECO:0007669"/>
    <property type="project" value="InterPro"/>
</dbReference>
<dbReference type="SUPFAM" id="SSF53795">
    <property type="entry name" value="PEP carboxykinase-like"/>
    <property type="match status" value="1"/>
</dbReference>
<proteinExistence type="predicted"/>
<dbReference type="GO" id="GO:0000155">
    <property type="term" value="F:phosphorelay sensor kinase activity"/>
    <property type="evidence" value="ECO:0007669"/>
    <property type="project" value="InterPro"/>
</dbReference>
<dbReference type="STRING" id="1173022.Cri9333_4296"/>
<feature type="domain" description="HPr kinase/phosphorylase C-terminal" evidence="1">
    <location>
        <begin position="109"/>
        <end position="159"/>
    </location>
</feature>
<dbReference type="OrthoDB" id="5430844at2"/>
<name>K9W5R4_9CYAN</name>
<dbReference type="RefSeq" id="WP_015205176.1">
    <property type="nucleotide sequence ID" value="NC_019753.1"/>
</dbReference>
<reference evidence="2 3" key="1">
    <citation type="submission" date="2012-06" db="EMBL/GenBank/DDBJ databases">
        <title>Finished chromosome of genome of Crinalium epipsammum PCC 9333.</title>
        <authorList>
            <consortium name="US DOE Joint Genome Institute"/>
            <person name="Gugger M."/>
            <person name="Coursin T."/>
            <person name="Rippka R."/>
            <person name="Tandeau De Marsac N."/>
            <person name="Huntemann M."/>
            <person name="Wei C.-L."/>
            <person name="Han J."/>
            <person name="Detter J.C."/>
            <person name="Han C."/>
            <person name="Tapia R."/>
            <person name="Davenport K."/>
            <person name="Daligault H."/>
            <person name="Erkkila T."/>
            <person name="Gu W."/>
            <person name="Munk A.C.C."/>
            <person name="Teshima H."/>
            <person name="Xu Y."/>
            <person name="Chain P."/>
            <person name="Chen A."/>
            <person name="Krypides N."/>
            <person name="Mavromatis K."/>
            <person name="Markowitz V."/>
            <person name="Szeto E."/>
            <person name="Ivanova N."/>
            <person name="Mikhailova N."/>
            <person name="Ovchinnikova G."/>
            <person name="Pagani I."/>
            <person name="Pati A."/>
            <person name="Goodwin L."/>
            <person name="Peters L."/>
            <person name="Pitluck S."/>
            <person name="Woyke T."/>
            <person name="Kerfeld C."/>
        </authorList>
    </citation>
    <scope>NUCLEOTIDE SEQUENCE [LARGE SCALE GENOMIC DNA]</scope>
    <source>
        <strain evidence="2 3">PCC 9333</strain>
    </source>
</reference>
<accession>K9W5R4</accession>
<dbReference type="Pfam" id="PF07475">
    <property type="entry name" value="Hpr_kinase_C"/>
    <property type="match status" value="1"/>
</dbReference>
<protein>
    <submittedName>
        <fullName evidence="2">Hpr(Ser) kinase/phosphatase</fullName>
        <ecNumber evidence="2">2.7.1.-</ecNumber>
    </submittedName>
</protein>
<dbReference type="eggNOG" id="COG1493">
    <property type="taxonomic scope" value="Bacteria"/>
</dbReference>
<gene>
    <name evidence="2" type="ORF">Cri9333_4296</name>
</gene>
<keyword evidence="2" id="KW-0808">Transferase</keyword>
<organism evidence="2 3">
    <name type="scientific">Crinalium epipsammum PCC 9333</name>
    <dbReference type="NCBI Taxonomy" id="1173022"/>
    <lineage>
        <taxon>Bacteria</taxon>
        <taxon>Bacillati</taxon>
        <taxon>Cyanobacteriota</taxon>
        <taxon>Cyanophyceae</taxon>
        <taxon>Gomontiellales</taxon>
        <taxon>Gomontiellaceae</taxon>
        <taxon>Crinalium</taxon>
    </lineage>
</organism>
<dbReference type="Proteomes" id="UP000010472">
    <property type="component" value="Chromosome"/>
</dbReference>
<sequence length="309" mass="33983">MYTYEAYNLGIHSDLPLPQLLAVAEANPDVVIKIGKINSFSQQPNEQKTFYRLTAQEAYLFWDVVGGFLVRQGREIIIDPLSDVEEQLVRLPLLGAVLAVLLYQRKFLVLHSSAVEVNGSAIAFVGNSGWGKSTMAATMYARGHKTLADDVVAIDISDPKNPTVVPGFPQIKLWPEAVVASLGENPETLPQINSQVEKRARHTRDRFAQTALPLKRVYVLGQSATPTLRRLPLQEGLLKTISSSYLAMGEFGQQFLQGAEASLHLHQCTNLAQNVPIYSLERPSSLELLPALAQLVEEDLANEVSLVNG</sequence>
<dbReference type="InterPro" id="IPR027417">
    <property type="entry name" value="P-loop_NTPase"/>
</dbReference>
<dbReference type="EC" id="2.7.1.-" evidence="2"/>
<dbReference type="AlphaFoldDB" id="K9W5R4"/>